<dbReference type="PANTHER" id="PTHR43394">
    <property type="entry name" value="ATP-DEPENDENT PERMEASE MDL1, MITOCHONDRIAL"/>
    <property type="match status" value="1"/>
</dbReference>
<feature type="transmembrane region" description="Helical" evidence="10">
    <location>
        <begin position="189"/>
        <end position="206"/>
    </location>
</feature>
<dbReference type="CDD" id="cd18552">
    <property type="entry name" value="ABC_6TM_MsbA_like"/>
    <property type="match status" value="1"/>
</dbReference>
<evidence type="ECO:0000259" key="11">
    <source>
        <dbReference type="PROSITE" id="PS50893"/>
    </source>
</evidence>
<evidence type="ECO:0000256" key="1">
    <source>
        <dbReference type="ARBA" id="ARBA00004651"/>
    </source>
</evidence>
<reference evidence="13 14" key="1">
    <citation type="submission" date="2020-04" db="EMBL/GenBank/DDBJ databases">
        <title>Description of novel Gluconacetobacter.</title>
        <authorList>
            <person name="Sombolestani A."/>
        </authorList>
    </citation>
    <scope>NUCLEOTIDE SEQUENCE [LARGE SCALE GENOMIC DNA]</scope>
    <source>
        <strain evidence="13 14">LMG 27801</strain>
    </source>
</reference>
<keyword evidence="8 10" id="KW-0472">Membrane</keyword>
<dbReference type="InterPro" id="IPR017871">
    <property type="entry name" value="ABC_transporter-like_CS"/>
</dbReference>
<dbReference type="InterPro" id="IPR027417">
    <property type="entry name" value="P-loop_NTPase"/>
</dbReference>
<name>A0A7W4IRA0_9PROT</name>
<evidence type="ECO:0000256" key="4">
    <source>
        <dbReference type="ARBA" id="ARBA00022692"/>
    </source>
</evidence>
<sequence>MNVVSSRTPVSAPPVPPPVRPTGTDVRERGMDLLRRVWREDVRRHRGRIAAVIGLTILMASLTGLYPLVIQRALDMFADHDPRILYQVPALVILITAAKALSQYGQTVAVQNLVLVVIRGLQERMFAHLLHADIARVEREAPAQLAARFTTDAVSIREAMIRVVNSLGDVVTVAGLVVSMFYMDWELSLIAAVLYPIAAVPIQRLGKKVRRASGGMQERMGETSALLTESFSQARTVRVYRLEQAEAKRVDHAFDQLHAALLRIARGRARVDPVLEVLGGAAVAAVLGFAGWRAALGGATLGDFSGFVAALLLASRPLRALGSLNAAMQEGFAGLERIFAVIDEPADIVEAPDARPLPEGNGHLRFEAASFVYPDGRVGLDGLSFDARPGLTVALVGPSGAGKSTALSLIPRLHDVSGGRIVLDGMDLRAVRLADLRDAIAYVSQDTLLFDLSVADNIRVGRPMASDAEIRAAARAAAAEPFIDALPEGFATRVGPGGQRLSGGQRQRVALARALLRDPRVLLLDEATSALDSESEALVQEALGQLRHGRTTIVVAHRLSTVRSADLVVVLADGQGVECGTHAELMAADGLYARMVRTQAFGL</sequence>
<dbReference type="GO" id="GO:0015421">
    <property type="term" value="F:ABC-type oligopeptide transporter activity"/>
    <property type="evidence" value="ECO:0007669"/>
    <property type="project" value="TreeGrafter"/>
</dbReference>
<comment type="caution">
    <text evidence="13">The sequence shown here is derived from an EMBL/GenBank/DDBJ whole genome shotgun (WGS) entry which is preliminary data.</text>
</comment>
<evidence type="ECO:0000313" key="13">
    <source>
        <dbReference type="EMBL" id="MBB2167620.1"/>
    </source>
</evidence>
<evidence type="ECO:0000256" key="9">
    <source>
        <dbReference type="SAM" id="MobiDB-lite"/>
    </source>
</evidence>
<dbReference type="Proteomes" id="UP000559860">
    <property type="component" value="Unassembled WGS sequence"/>
</dbReference>
<dbReference type="FunFam" id="3.40.50.300:FF:000221">
    <property type="entry name" value="Multidrug ABC transporter ATP-binding protein"/>
    <property type="match status" value="1"/>
</dbReference>
<dbReference type="SMART" id="SM00382">
    <property type="entry name" value="AAA"/>
    <property type="match status" value="1"/>
</dbReference>
<organism evidence="13 14">
    <name type="scientific">Gluconacetobacter aggeris</name>
    <dbReference type="NCBI Taxonomy" id="1286186"/>
    <lineage>
        <taxon>Bacteria</taxon>
        <taxon>Pseudomonadati</taxon>
        <taxon>Pseudomonadota</taxon>
        <taxon>Alphaproteobacteria</taxon>
        <taxon>Acetobacterales</taxon>
        <taxon>Acetobacteraceae</taxon>
        <taxon>Gluconacetobacter</taxon>
    </lineage>
</organism>
<dbReference type="GO" id="GO:0005886">
    <property type="term" value="C:plasma membrane"/>
    <property type="evidence" value="ECO:0007669"/>
    <property type="project" value="UniProtKB-SubCell"/>
</dbReference>
<feature type="transmembrane region" description="Helical" evidence="10">
    <location>
        <begin position="49"/>
        <end position="69"/>
    </location>
</feature>
<feature type="transmembrane region" description="Helical" evidence="10">
    <location>
        <begin position="273"/>
        <end position="290"/>
    </location>
</feature>
<dbReference type="Pfam" id="PF00664">
    <property type="entry name" value="ABC_membrane"/>
    <property type="match status" value="1"/>
</dbReference>
<evidence type="ECO:0000256" key="8">
    <source>
        <dbReference type="ARBA" id="ARBA00023136"/>
    </source>
</evidence>
<dbReference type="InterPro" id="IPR039421">
    <property type="entry name" value="Type_1_exporter"/>
</dbReference>
<dbReference type="SUPFAM" id="SSF90123">
    <property type="entry name" value="ABC transporter transmembrane region"/>
    <property type="match status" value="1"/>
</dbReference>
<dbReference type="PROSITE" id="PS50893">
    <property type="entry name" value="ABC_TRANSPORTER_2"/>
    <property type="match status" value="1"/>
</dbReference>
<gene>
    <name evidence="13" type="ORF">HLH36_04485</name>
</gene>
<keyword evidence="5" id="KW-0547">Nucleotide-binding</keyword>
<dbReference type="InterPro" id="IPR003439">
    <property type="entry name" value="ABC_transporter-like_ATP-bd"/>
</dbReference>
<dbReference type="PANTHER" id="PTHR43394:SF1">
    <property type="entry name" value="ATP-BINDING CASSETTE SUB-FAMILY B MEMBER 10, MITOCHONDRIAL"/>
    <property type="match status" value="1"/>
</dbReference>
<feature type="transmembrane region" description="Helical" evidence="10">
    <location>
        <begin position="163"/>
        <end position="183"/>
    </location>
</feature>
<comment type="subcellular location">
    <subcellularLocation>
        <location evidence="1">Cell membrane</location>
        <topology evidence="1">Multi-pass membrane protein</topology>
    </subcellularLocation>
</comment>
<dbReference type="Gene3D" id="1.20.1560.10">
    <property type="entry name" value="ABC transporter type 1, transmembrane domain"/>
    <property type="match status" value="1"/>
</dbReference>
<dbReference type="InterPro" id="IPR003593">
    <property type="entry name" value="AAA+_ATPase"/>
</dbReference>
<keyword evidence="6 13" id="KW-0067">ATP-binding</keyword>
<feature type="region of interest" description="Disordered" evidence="9">
    <location>
        <begin position="1"/>
        <end position="25"/>
    </location>
</feature>
<keyword evidence="14" id="KW-1185">Reference proteome</keyword>
<dbReference type="GO" id="GO:0016887">
    <property type="term" value="F:ATP hydrolysis activity"/>
    <property type="evidence" value="ECO:0007669"/>
    <property type="project" value="InterPro"/>
</dbReference>
<evidence type="ECO:0000256" key="2">
    <source>
        <dbReference type="ARBA" id="ARBA00022448"/>
    </source>
</evidence>
<keyword evidence="7 10" id="KW-1133">Transmembrane helix</keyword>
<evidence type="ECO:0000256" key="3">
    <source>
        <dbReference type="ARBA" id="ARBA00022475"/>
    </source>
</evidence>
<proteinExistence type="predicted"/>
<dbReference type="AlphaFoldDB" id="A0A7W4IRA0"/>
<evidence type="ECO:0000256" key="10">
    <source>
        <dbReference type="SAM" id="Phobius"/>
    </source>
</evidence>
<dbReference type="Pfam" id="PF00005">
    <property type="entry name" value="ABC_tran"/>
    <property type="match status" value="1"/>
</dbReference>
<dbReference type="InterPro" id="IPR036640">
    <property type="entry name" value="ABC1_TM_sf"/>
</dbReference>
<evidence type="ECO:0000313" key="14">
    <source>
        <dbReference type="Proteomes" id="UP000559860"/>
    </source>
</evidence>
<feature type="compositionally biased region" description="Pro residues" evidence="9">
    <location>
        <begin position="11"/>
        <end position="20"/>
    </location>
</feature>
<protein>
    <submittedName>
        <fullName evidence="13">ABC transporter ATP-binding protein</fullName>
    </submittedName>
</protein>
<dbReference type="PROSITE" id="PS50929">
    <property type="entry name" value="ABC_TM1F"/>
    <property type="match status" value="1"/>
</dbReference>
<dbReference type="PROSITE" id="PS00211">
    <property type="entry name" value="ABC_TRANSPORTER_1"/>
    <property type="match status" value="1"/>
</dbReference>
<dbReference type="InterPro" id="IPR011527">
    <property type="entry name" value="ABC1_TM_dom"/>
</dbReference>
<keyword evidence="4 10" id="KW-0812">Transmembrane</keyword>
<feature type="domain" description="ABC transmembrane type-1" evidence="12">
    <location>
        <begin position="50"/>
        <end position="330"/>
    </location>
</feature>
<feature type="compositionally biased region" description="Low complexity" evidence="9">
    <location>
        <begin position="1"/>
        <end position="10"/>
    </location>
</feature>
<evidence type="ECO:0000256" key="7">
    <source>
        <dbReference type="ARBA" id="ARBA00022989"/>
    </source>
</evidence>
<evidence type="ECO:0000256" key="6">
    <source>
        <dbReference type="ARBA" id="ARBA00022840"/>
    </source>
</evidence>
<keyword evidence="2" id="KW-0813">Transport</keyword>
<evidence type="ECO:0000256" key="5">
    <source>
        <dbReference type="ARBA" id="ARBA00022741"/>
    </source>
</evidence>
<feature type="transmembrane region" description="Helical" evidence="10">
    <location>
        <begin position="84"/>
        <end position="101"/>
    </location>
</feature>
<dbReference type="SUPFAM" id="SSF52540">
    <property type="entry name" value="P-loop containing nucleoside triphosphate hydrolases"/>
    <property type="match status" value="1"/>
</dbReference>
<dbReference type="GO" id="GO:0005524">
    <property type="term" value="F:ATP binding"/>
    <property type="evidence" value="ECO:0007669"/>
    <property type="project" value="UniProtKB-KW"/>
</dbReference>
<feature type="domain" description="ABC transporter" evidence="11">
    <location>
        <begin position="364"/>
        <end position="598"/>
    </location>
</feature>
<accession>A0A7W4IRA0</accession>
<keyword evidence="3" id="KW-1003">Cell membrane</keyword>
<dbReference type="EMBL" id="JABEQD010000002">
    <property type="protein sequence ID" value="MBB2167620.1"/>
    <property type="molecule type" value="Genomic_DNA"/>
</dbReference>
<dbReference type="Gene3D" id="3.40.50.300">
    <property type="entry name" value="P-loop containing nucleotide triphosphate hydrolases"/>
    <property type="match status" value="1"/>
</dbReference>
<evidence type="ECO:0000259" key="12">
    <source>
        <dbReference type="PROSITE" id="PS50929"/>
    </source>
</evidence>